<name>A0A0X9IIN0_CAMSI</name>
<dbReference type="EMBL" id="KP682356">
    <property type="protein sequence ID" value="ALO19884.1"/>
    <property type="molecule type" value="mRNA"/>
</dbReference>
<accession>A0A0X9IIN0</accession>
<sequence length="483" mass="54248">MEFVVVPPSPMAGRERKLHIVMFPWLAFGHMIPYLYLAKFIAQKGHKISFVSTPRNIQRLPKLPPNLSPFIHFVELPLPRVDDHLPENAEATMDVPSDHIPYLKKAFDGLETGLAGFLQASSPDWIIYDFAPHWLPPIATKLGISRAFFLIINAWFAAFFGPASALIDSSNDTPMEPEQLTVPPKWVQFPTNVAFRLYEIKRILSGATNNASGVSDLYRFGSAVLGCDVYAIRHCREFEPQWLTLLQDLQPKPVIPLGLMPPAVVEDSGVNETWLSISERLNNQNNGSVVYVALGSEAMPSQEEVTELAFGLELSGVPFFWALRKPPGSNKSESVELPDGFEERTRSRGVVWKSWAPQLKILSHESVGGFLTHCGWSSVIEGLQFGKPLIMLPFMLDQGLNARVLHEKKVGIEIPRDEEDGSFTRNSVADSIRLVVVDKNEGLIYRKKAREMSALFGDKVLHDRYMHNFVEYLSKNSRCVHEG</sequence>
<dbReference type="FunFam" id="3.40.50.2000:FF:000088">
    <property type="entry name" value="Glycosyltransferase"/>
    <property type="match status" value="1"/>
</dbReference>
<feature type="transmembrane region" description="Helical" evidence="7">
    <location>
        <begin position="147"/>
        <end position="167"/>
    </location>
</feature>
<dbReference type="InterPro" id="IPR050481">
    <property type="entry name" value="UDP-glycosyltransf_plant"/>
</dbReference>
<dbReference type="CDD" id="cd03784">
    <property type="entry name" value="GT1_Gtf-like"/>
    <property type="match status" value="1"/>
</dbReference>
<evidence type="ECO:0000256" key="4">
    <source>
        <dbReference type="ARBA" id="ARBA00023241"/>
    </source>
</evidence>
<dbReference type="InterPro" id="IPR035595">
    <property type="entry name" value="UDP_glycos_trans_CS"/>
</dbReference>
<evidence type="ECO:0000256" key="7">
    <source>
        <dbReference type="SAM" id="Phobius"/>
    </source>
</evidence>
<evidence type="ECO:0000256" key="6">
    <source>
        <dbReference type="RuleBase" id="RU362057"/>
    </source>
</evidence>
<evidence type="ECO:0000256" key="3">
    <source>
        <dbReference type="ARBA" id="ARBA00022679"/>
    </source>
</evidence>
<dbReference type="PROSITE" id="PS00375">
    <property type="entry name" value="UDPGT"/>
    <property type="match status" value="1"/>
</dbReference>
<dbReference type="PANTHER" id="PTHR48049">
    <property type="entry name" value="GLYCOSYLTRANSFERASE"/>
    <property type="match status" value="1"/>
</dbReference>
<evidence type="ECO:0000256" key="1">
    <source>
        <dbReference type="ARBA" id="ARBA00009995"/>
    </source>
</evidence>
<comment type="similarity">
    <text evidence="1 5">Belongs to the UDP-glycosyltransferase family.</text>
</comment>
<dbReference type="FunFam" id="3.40.50.2000:FF:000037">
    <property type="entry name" value="Glycosyltransferase"/>
    <property type="match status" value="1"/>
</dbReference>
<dbReference type="SUPFAM" id="SSF53756">
    <property type="entry name" value="UDP-Glycosyltransferase/glycogen phosphorylase"/>
    <property type="match status" value="1"/>
</dbReference>
<dbReference type="Gene3D" id="3.40.50.2000">
    <property type="entry name" value="Glycogen Phosphorylase B"/>
    <property type="match status" value="2"/>
</dbReference>
<protein>
    <recommendedName>
        <fullName evidence="6">Glycosyltransferase</fullName>
        <ecNumber evidence="6">2.4.1.-</ecNumber>
    </recommendedName>
</protein>
<gene>
    <name evidence="8" type="primary">UGT91A4</name>
</gene>
<evidence type="ECO:0000313" key="8">
    <source>
        <dbReference type="EMBL" id="ALO19884.1"/>
    </source>
</evidence>
<dbReference type="InterPro" id="IPR002213">
    <property type="entry name" value="UDP_glucos_trans"/>
</dbReference>
<keyword evidence="7" id="KW-0812">Transmembrane</keyword>
<proteinExistence type="evidence at transcript level"/>
<dbReference type="GO" id="GO:0035251">
    <property type="term" value="F:UDP-glucosyltransferase activity"/>
    <property type="evidence" value="ECO:0007669"/>
    <property type="project" value="InterPro"/>
</dbReference>
<reference evidence="8" key="1">
    <citation type="submission" date="2015-01" db="EMBL/GenBank/DDBJ databases">
        <title>Function Characterization of UDP-glycosyltransferases in Camellia sinensis L.: Astringent and Bitter Taste Compounds Formation.</title>
        <authorList>
            <person name="Yao S."/>
            <person name="Cui L."/>
            <person name="Dai X."/>
            <person name="Liu Y."/>
            <person name="Xia T."/>
            <person name="Gao L."/>
        </authorList>
    </citation>
    <scope>NUCLEOTIDE SEQUENCE</scope>
</reference>
<evidence type="ECO:0000256" key="2">
    <source>
        <dbReference type="ARBA" id="ARBA00022676"/>
    </source>
</evidence>
<dbReference type="EC" id="2.4.1.-" evidence="6"/>
<keyword evidence="7" id="KW-1133">Transmembrane helix</keyword>
<organism evidence="8">
    <name type="scientific">Camellia sinensis</name>
    <name type="common">Tea plant</name>
    <name type="synonym">Thea sinensis</name>
    <dbReference type="NCBI Taxonomy" id="4442"/>
    <lineage>
        <taxon>Eukaryota</taxon>
        <taxon>Viridiplantae</taxon>
        <taxon>Streptophyta</taxon>
        <taxon>Embryophyta</taxon>
        <taxon>Tracheophyta</taxon>
        <taxon>Spermatophyta</taxon>
        <taxon>Magnoliopsida</taxon>
        <taxon>eudicotyledons</taxon>
        <taxon>Gunneridae</taxon>
        <taxon>Pentapetalae</taxon>
        <taxon>asterids</taxon>
        <taxon>Ericales</taxon>
        <taxon>Theaceae</taxon>
        <taxon>Camellia</taxon>
    </lineage>
</organism>
<dbReference type="PANTHER" id="PTHR48049:SF60">
    <property type="entry name" value="UDP-GLYCOSYLTRANSFERASE 91B1"/>
    <property type="match status" value="1"/>
</dbReference>
<feature type="transmembrane region" description="Helical" evidence="7">
    <location>
        <begin position="20"/>
        <end position="37"/>
    </location>
</feature>
<dbReference type="SMR" id="A0A0X9IIN0"/>
<dbReference type="AlphaFoldDB" id="A0A0X9IIN0"/>
<keyword evidence="3 5" id="KW-0808">Transferase</keyword>
<evidence type="ECO:0000256" key="5">
    <source>
        <dbReference type="RuleBase" id="RU003718"/>
    </source>
</evidence>
<keyword evidence="7" id="KW-0472">Membrane</keyword>
<dbReference type="GO" id="GO:0009813">
    <property type="term" value="P:flavonoid biosynthetic process"/>
    <property type="evidence" value="ECO:0007669"/>
    <property type="project" value="UniProtKB-KW"/>
</dbReference>
<dbReference type="Pfam" id="PF00201">
    <property type="entry name" value="UDPGT"/>
    <property type="match status" value="1"/>
</dbReference>
<keyword evidence="4" id="KW-0284">Flavonoid biosynthesis</keyword>
<keyword evidence="2 5" id="KW-0328">Glycosyltransferase</keyword>